<feature type="transmembrane region" description="Helical" evidence="1">
    <location>
        <begin position="29"/>
        <end position="51"/>
    </location>
</feature>
<gene>
    <name evidence="2" type="ORF">QQ91_0001295</name>
</gene>
<keyword evidence="1" id="KW-0812">Transmembrane</keyword>
<dbReference type="RefSeq" id="WP_166278991.1">
    <property type="nucleotide sequence ID" value="NZ_JTHE03000009.1"/>
</dbReference>
<comment type="caution">
    <text evidence="2">The sequence shown here is derived from an EMBL/GenBank/DDBJ whole genome shotgun (WGS) entry which is preliminary data.</text>
</comment>
<keyword evidence="3" id="KW-1185">Reference proteome</keyword>
<name>A0ABD4SYA0_9CYAN</name>
<dbReference type="EMBL" id="JTHE03000009">
    <property type="protein sequence ID" value="MCM1981467.1"/>
    <property type="molecule type" value="Genomic_DNA"/>
</dbReference>
<proteinExistence type="predicted"/>
<organism evidence="2 3">
    <name type="scientific">Lyngbya confervoides BDU141951</name>
    <dbReference type="NCBI Taxonomy" id="1574623"/>
    <lineage>
        <taxon>Bacteria</taxon>
        <taxon>Bacillati</taxon>
        <taxon>Cyanobacteriota</taxon>
        <taxon>Cyanophyceae</taxon>
        <taxon>Oscillatoriophycideae</taxon>
        <taxon>Oscillatoriales</taxon>
        <taxon>Microcoleaceae</taxon>
        <taxon>Lyngbya</taxon>
    </lineage>
</organism>
<feature type="transmembrane region" description="Helical" evidence="1">
    <location>
        <begin position="71"/>
        <end position="94"/>
    </location>
</feature>
<keyword evidence="1" id="KW-1133">Transmembrane helix</keyword>
<reference evidence="2 3" key="1">
    <citation type="journal article" date="2015" name="Genome Announc.">
        <title>Draft Genome Sequence of Filamentous Marine Cyanobacterium Lyngbya confervoides Strain BDU141951.</title>
        <authorList>
            <person name="Chandrababunaidu M.M."/>
            <person name="Sen D."/>
            <person name="Tripathy S."/>
        </authorList>
    </citation>
    <scope>NUCLEOTIDE SEQUENCE [LARGE SCALE GENOMIC DNA]</scope>
    <source>
        <strain evidence="2 3">BDU141951</strain>
    </source>
</reference>
<evidence type="ECO:0000313" key="3">
    <source>
        <dbReference type="Proteomes" id="UP000031561"/>
    </source>
</evidence>
<protein>
    <submittedName>
        <fullName evidence="2">Uncharacterized protein</fullName>
    </submittedName>
</protein>
<sequence length="138" mass="16187">MGRQLFELIELENNTRLYREVMRLHQIGVIGRWCLVLSLWLTIGSASLWSLRKTFGFMLDYFTWAALRYGLRYHFLAAMGLGLCVGMTLAVLMWQSRNIIRGLPQMEQRKLVDQVLKIRRQGDSHPLWLWVCQGKKAC</sequence>
<dbReference type="AlphaFoldDB" id="A0ABD4SYA0"/>
<evidence type="ECO:0000313" key="2">
    <source>
        <dbReference type="EMBL" id="MCM1981467.1"/>
    </source>
</evidence>
<accession>A0ABD4SYA0</accession>
<evidence type="ECO:0000256" key="1">
    <source>
        <dbReference type="SAM" id="Phobius"/>
    </source>
</evidence>
<keyword evidence="1" id="KW-0472">Membrane</keyword>
<dbReference type="Proteomes" id="UP000031561">
    <property type="component" value="Unassembled WGS sequence"/>
</dbReference>